<dbReference type="OrthoDB" id="9802672at2"/>
<dbReference type="Pfam" id="PF21175">
    <property type="entry name" value="RecR_C"/>
    <property type="match status" value="1"/>
</dbReference>
<reference evidence="9 10" key="3">
    <citation type="journal article" date="2011" name="J. Bacteriol.">
        <title>Genome sequences of Mycoplasma alligatoris A21JP2T and Mycoplasma crocodyli MP145T.</title>
        <authorList>
            <person name="Brown D.R."/>
            <person name="Farmerie W.G."/>
            <person name="May M."/>
            <person name="Benders G.A."/>
            <person name="Durkin A.S."/>
            <person name="Hlavinka K."/>
            <person name="Hostetler J."/>
            <person name="Jackson J."/>
            <person name="Johnson J."/>
            <person name="Miller R.H."/>
            <person name="Paralanov V."/>
            <person name="Radune D."/>
            <person name="Szczypinski B."/>
            <person name="Glass J.I."/>
        </authorList>
    </citation>
    <scope>NUCLEOTIDE SEQUENCE [LARGE SCALE GENOMIC DNA]</scope>
    <source>
        <strain evidence="10">ATCC 51981 / MP145</strain>
    </source>
</reference>
<evidence type="ECO:0000256" key="6">
    <source>
        <dbReference type="ARBA" id="ARBA00023204"/>
    </source>
</evidence>
<dbReference type="HAMAP" id="MF_00017">
    <property type="entry name" value="RecR"/>
    <property type="match status" value="1"/>
</dbReference>
<dbReference type="HOGENOM" id="CLU_060739_1_1_14"/>
<evidence type="ECO:0000256" key="4">
    <source>
        <dbReference type="ARBA" id="ARBA00022833"/>
    </source>
</evidence>
<gene>
    <name evidence="7 9" type="primary">recR</name>
    <name evidence="9" type="ordered locus">MCRO_0733</name>
</gene>
<protein>
    <recommendedName>
        <fullName evidence="7">Recombination protein RecR</fullName>
    </recommendedName>
</protein>
<dbReference type="eggNOG" id="COG0353">
    <property type="taxonomic scope" value="Bacteria"/>
</dbReference>
<keyword evidence="4 7" id="KW-0862">Zinc</keyword>
<comment type="function">
    <text evidence="7">May play a role in DNA repair. It seems to be involved in an RecBC-independent recombinational process of DNA repair. It may act with RecF and RecO.</text>
</comment>
<keyword evidence="10" id="KW-1185">Reference proteome</keyword>
<dbReference type="InterPro" id="IPR000093">
    <property type="entry name" value="DNA_Rcmb_RecR"/>
</dbReference>
<dbReference type="RefSeq" id="WP_013054585.1">
    <property type="nucleotide sequence ID" value="NC_014014.1"/>
</dbReference>
<dbReference type="STRING" id="512564.MCRO_0733"/>
<evidence type="ECO:0000256" key="5">
    <source>
        <dbReference type="ARBA" id="ARBA00023172"/>
    </source>
</evidence>
<dbReference type="PROSITE" id="PS01300">
    <property type="entry name" value="RECR"/>
    <property type="match status" value="1"/>
</dbReference>
<evidence type="ECO:0000313" key="9">
    <source>
        <dbReference type="EMBL" id="ADE19809.1"/>
    </source>
</evidence>
<comment type="similarity">
    <text evidence="7">Belongs to the RecR family.</text>
</comment>
<proteinExistence type="inferred from homology"/>
<keyword evidence="3 7" id="KW-0863">Zinc-finger</keyword>
<evidence type="ECO:0000313" key="10">
    <source>
        <dbReference type="Proteomes" id="UP000001845"/>
    </source>
</evidence>
<dbReference type="GO" id="GO:0006281">
    <property type="term" value="P:DNA repair"/>
    <property type="evidence" value="ECO:0007669"/>
    <property type="project" value="UniProtKB-UniRule"/>
</dbReference>
<dbReference type="Pfam" id="PF02132">
    <property type="entry name" value="RecR_ZnF"/>
    <property type="match status" value="1"/>
</dbReference>
<keyword evidence="6 7" id="KW-0234">DNA repair</keyword>
<evidence type="ECO:0000259" key="8">
    <source>
        <dbReference type="PROSITE" id="PS50880"/>
    </source>
</evidence>
<dbReference type="SUPFAM" id="SSF111304">
    <property type="entry name" value="Recombination protein RecR"/>
    <property type="match status" value="1"/>
</dbReference>
<dbReference type="PANTHER" id="PTHR30446">
    <property type="entry name" value="RECOMBINATION PROTEIN RECR"/>
    <property type="match status" value="1"/>
</dbReference>
<dbReference type="InterPro" id="IPR023627">
    <property type="entry name" value="Rcmb_RecR"/>
</dbReference>
<evidence type="ECO:0000256" key="2">
    <source>
        <dbReference type="ARBA" id="ARBA00022763"/>
    </source>
</evidence>
<reference evidence="10" key="1">
    <citation type="submission" date="2010-03" db="EMBL/GenBank/DDBJ databases">
        <title>The complete genome of Mycoplasma crocodyli MP145.</title>
        <authorList>
            <person name="Glass J.I."/>
            <person name="Durkin A.S."/>
            <person name="Hostetler J."/>
            <person name="Jackson J."/>
            <person name="Johnson J."/>
            <person name="May M.A."/>
            <person name="Paralanov V."/>
            <person name="Radune D."/>
            <person name="Szczypinski B."/>
            <person name="Brown D.R."/>
        </authorList>
    </citation>
    <scope>NUCLEOTIDE SEQUENCE [LARGE SCALE GENOMIC DNA]</scope>
    <source>
        <strain evidence="10">ATCC 51981 / MP145</strain>
    </source>
</reference>
<dbReference type="GO" id="GO:0003677">
    <property type="term" value="F:DNA binding"/>
    <property type="evidence" value="ECO:0007669"/>
    <property type="project" value="UniProtKB-UniRule"/>
</dbReference>
<dbReference type="AlphaFoldDB" id="D5E6D9"/>
<dbReference type="Gene3D" id="1.10.8.420">
    <property type="entry name" value="RecR Domain 1"/>
    <property type="match status" value="1"/>
</dbReference>
<organism evidence="9 10">
    <name type="scientific">Mycoplasma crocodyli (strain ATCC 51981 / MP145)</name>
    <dbReference type="NCBI Taxonomy" id="512564"/>
    <lineage>
        <taxon>Bacteria</taxon>
        <taxon>Bacillati</taxon>
        <taxon>Mycoplasmatota</taxon>
        <taxon>Mollicutes</taxon>
        <taxon>Mycoplasmataceae</taxon>
        <taxon>Mycoplasma</taxon>
    </lineage>
</organism>
<evidence type="ECO:0000256" key="7">
    <source>
        <dbReference type="HAMAP-Rule" id="MF_00017"/>
    </source>
</evidence>
<accession>D5E6D9</accession>
<dbReference type="GO" id="GO:0006310">
    <property type="term" value="P:DNA recombination"/>
    <property type="evidence" value="ECO:0007669"/>
    <property type="project" value="UniProtKB-UniRule"/>
</dbReference>
<dbReference type="PROSITE" id="PS50880">
    <property type="entry name" value="TOPRIM"/>
    <property type="match status" value="1"/>
</dbReference>
<dbReference type="GO" id="GO:0008270">
    <property type="term" value="F:zinc ion binding"/>
    <property type="evidence" value="ECO:0007669"/>
    <property type="project" value="UniProtKB-KW"/>
</dbReference>
<keyword evidence="2 7" id="KW-0227">DNA damage</keyword>
<keyword evidence="5 7" id="KW-0233">DNA recombination</keyword>
<dbReference type="Pfam" id="PF13662">
    <property type="entry name" value="Toprim_4"/>
    <property type="match status" value="1"/>
</dbReference>
<keyword evidence="1 7" id="KW-0479">Metal-binding</keyword>
<dbReference type="Proteomes" id="UP000001845">
    <property type="component" value="Chromosome"/>
</dbReference>
<feature type="zinc finger region" description="C4-type" evidence="7">
    <location>
        <begin position="56"/>
        <end position="71"/>
    </location>
</feature>
<evidence type="ECO:0000256" key="1">
    <source>
        <dbReference type="ARBA" id="ARBA00022723"/>
    </source>
</evidence>
<dbReference type="InterPro" id="IPR006171">
    <property type="entry name" value="TOPRIM_dom"/>
</dbReference>
<dbReference type="PANTHER" id="PTHR30446:SF0">
    <property type="entry name" value="RECOMBINATION PROTEIN RECR"/>
    <property type="match status" value="1"/>
</dbReference>
<dbReference type="KEGG" id="mcd:MCRO_0733"/>
<reference key="2">
    <citation type="submission" date="2010-03" db="EMBL/GenBank/DDBJ databases">
        <authorList>
            <person name="Ma Z."/>
            <person name="Wang X."/>
            <person name="Liu H."/>
        </authorList>
    </citation>
    <scope>NUCLEOTIDE SEQUENCE</scope>
    <source>
        <strain>MP145</strain>
    </source>
</reference>
<evidence type="ECO:0000256" key="3">
    <source>
        <dbReference type="ARBA" id="ARBA00022771"/>
    </source>
</evidence>
<feature type="domain" description="Toprim" evidence="8">
    <location>
        <begin position="78"/>
        <end position="171"/>
    </location>
</feature>
<dbReference type="Gene3D" id="3.40.1360.10">
    <property type="match status" value="1"/>
</dbReference>
<name>D5E6D9_MYCCM</name>
<sequence length="193" mass="21969">MENNPINNLISLVKNIDTVSKRQAEKIVSWIINCPKEQINELVSAINLVKTNINKCSICTNLTTNEVCEICTSEDRDNILMVVENFNNIKKIEENEIFNGKYFVFSELIKPKKTSQDIEKKAEELAQFSANFDEVILAISPTLEGEITNEFLRKYLKNRKINVSSISIGIPVGANIDYIDSISLKQSIINRRK</sequence>
<dbReference type="EMBL" id="CP001991">
    <property type="protein sequence ID" value="ADE19809.1"/>
    <property type="molecule type" value="Genomic_DNA"/>
</dbReference>
<dbReference type="InterPro" id="IPR015967">
    <property type="entry name" value="Rcmb_RecR_Znf"/>
</dbReference>